<proteinExistence type="predicted"/>
<dbReference type="SUPFAM" id="SSF46955">
    <property type="entry name" value="Putative DNA-binding domain"/>
    <property type="match status" value="1"/>
</dbReference>
<dbReference type="InterPro" id="IPR009061">
    <property type="entry name" value="DNA-bd_dom_put_sf"/>
</dbReference>
<name>A0A7K1SIT5_9BACT</name>
<evidence type="ECO:0000313" key="3">
    <source>
        <dbReference type="Proteomes" id="UP000436006"/>
    </source>
</evidence>
<feature type="domain" description="Helix-turn-helix" evidence="1">
    <location>
        <begin position="31"/>
        <end position="73"/>
    </location>
</feature>
<evidence type="ECO:0000313" key="2">
    <source>
        <dbReference type="EMBL" id="MVM33638.1"/>
    </source>
</evidence>
<protein>
    <submittedName>
        <fullName evidence="2">Helix-turn-helix domain-containing protein</fullName>
    </submittedName>
</protein>
<dbReference type="InterPro" id="IPR041657">
    <property type="entry name" value="HTH_17"/>
</dbReference>
<keyword evidence="3" id="KW-1185">Reference proteome</keyword>
<organism evidence="2 3">
    <name type="scientific">Spirosoma arboris</name>
    <dbReference type="NCBI Taxonomy" id="2682092"/>
    <lineage>
        <taxon>Bacteria</taxon>
        <taxon>Pseudomonadati</taxon>
        <taxon>Bacteroidota</taxon>
        <taxon>Cytophagia</taxon>
        <taxon>Cytophagales</taxon>
        <taxon>Cytophagaceae</taxon>
        <taxon>Spirosoma</taxon>
    </lineage>
</organism>
<dbReference type="EMBL" id="WPIN01000012">
    <property type="protein sequence ID" value="MVM33638.1"/>
    <property type="molecule type" value="Genomic_DNA"/>
</dbReference>
<comment type="caution">
    <text evidence="2">The sequence shown here is derived from an EMBL/GenBank/DDBJ whole genome shotgun (WGS) entry which is preliminary data.</text>
</comment>
<gene>
    <name evidence="2" type="ORF">GO755_26605</name>
</gene>
<dbReference type="AlphaFoldDB" id="A0A7K1SIT5"/>
<dbReference type="Proteomes" id="UP000436006">
    <property type="component" value="Unassembled WGS sequence"/>
</dbReference>
<accession>A0A7K1SIT5</accession>
<reference evidence="2 3" key="1">
    <citation type="submission" date="2019-12" db="EMBL/GenBank/DDBJ databases">
        <title>Spirosoma sp. HMF4905 genome sequencing and assembly.</title>
        <authorList>
            <person name="Kang H."/>
            <person name="Cha I."/>
            <person name="Kim H."/>
            <person name="Joh K."/>
        </authorList>
    </citation>
    <scope>NUCLEOTIDE SEQUENCE [LARGE SCALE GENOMIC DNA]</scope>
    <source>
        <strain evidence="2 3">HMF4905</strain>
    </source>
</reference>
<dbReference type="Pfam" id="PF12728">
    <property type="entry name" value="HTH_17"/>
    <property type="match status" value="1"/>
</dbReference>
<evidence type="ECO:0000259" key="1">
    <source>
        <dbReference type="Pfam" id="PF12728"/>
    </source>
</evidence>
<sequence>MLRISAQLDASNKALSEVRDILDNVDIYERDAAKYLGVQPKTMYHYRERGLEHIKVGRIISYKRKDLDAWRAAGKVHAAG</sequence>